<keyword evidence="2" id="KW-1185">Reference proteome</keyword>
<accession>A0A8X7VCC4</accession>
<reference evidence="1 2" key="1">
    <citation type="submission" date="2020-02" db="EMBL/GenBank/DDBJ databases">
        <authorList>
            <person name="Ma Q."/>
            <person name="Huang Y."/>
            <person name="Song X."/>
            <person name="Pei D."/>
        </authorList>
    </citation>
    <scope>NUCLEOTIDE SEQUENCE [LARGE SCALE GENOMIC DNA]</scope>
    <source>
        <strain evidence="1">Sxm20200214</strain>
        <tissue evidence="1">Leaf</tissue>
    </source>
</reference>
<organism evidence="1 2">
    <name type="scientific">Brassica carinata</name>
    <name type="common">Ethiopian mustard</name>
    <name type="synonym">Abyssinian cabbage</name>
    <dbReference type="NCBI Taxonomy" id="52824"/>
    <lineage>
        <taxon>Eukaryota</taxon>
        <taxon>Viridiplantae</taxon>
        <taxon>Streptophyta</taxon>
        <taxon>Embryophyta</taxon>
        <taxon>Tracheophyta</taxon>
        <taxon>Spermatophyta</taxon>
        <taxon>Magnoliopsida</taxon>
        <taxon>eudicotyledons</taxon>
        <taxon>Gunneridae</taxon>
        <taxon>Pentapetalae</taxon>
        <taxon>rosids</taxon>
        <taxon>malvids</taxon>
        <taxon>Brassicales</taxon>
        <taxon>Brassicaceae</taxon>
        <taxon>Brassiceae</taxon>
        <taxon>Brassica</taxon>
    </lineage>
</organism>
<sequence length="103" mass="11857">MLWRRWREQRSSLGFDGGDVERFEGFDMFWPVGLMEVRGVGEVRGKGEKGAFIMMLDVASLIFVCGIANHLNAPYLCKKDGIVLNCPDYVKESPTLLKKRWTW</sequence>
<comment type="caution">
    <text evidence="1">The sequence shown here is derived from an EMBL/GenBank/DDBJ whole genome shotgun (WGS) entry which is preliminary data.</text>
</comment>
<dbReference type="OrthoDB" id="10572601at2759"/>
<dbReference type="AlphaFoldDB" id="A0A8X7VCC4"/>
<evidence type="ECO:0000313" key="1">
    <source>
        <dbReference type="EMBL" id="KAG2308554.1"/>
    </source>
</evidence>
<name>A0A8X7VCC4_BRACI</name>
<protein>
    <submittedName>
        <fullName evidence="1">Uncharacterized protein</fullName>
    </submittedName>
</protein>
<evidence type="ECO:0000313" key="2">
    <source>
        <dbReference type="Proteomes" id="UP000886595"/>
    </source>
</evidence>
<dbReference type="Proteomes" id="UP000886595">
    <property type="component" value="Unassembled WGS sequence"/>
</dbReference>
<proteinExistence type="predicted"/>
<dbReference type="EMBL" id="JAAMPC010000006">
    <property type="protein sequence ID" value="KAG2308554.1"/>
    <property type="molecule type" value="Genomic_DNA"/>
</dbReference>
<gene>
    <name evidence="1" type="ORF">Bca52824_028302</name>
</gene>